<dbReference type="CDD" id="cd14752">
    <property type="entry name" value="GH31_N"/>
    <property type="match status" value="1"/>
</dbReference>
<dbReference type="Gene3D" id="3.20.20.80">
    <property type="entry name" value="Glycosidases"/>
    <property type="match status" value="1"/>
</dbReference>
<dbReference type="FunFam" id="3.20.20.80:FF:000039">
    <property type="entry name" value="Glucosidase, alpha neutral C"/>
    <property type="match status" value="1"/>
</dbReference>
<evidence type="ECO:0000256" key="7">
    <source>
        <dbReference type="ARBA" id="ARBA00023180"/>
    </source>
</evidence>
<dbReference type="Pfam" id="PF21365">
    <property type="entry name" value="Glyco_hydro_31_3rd"/>
    <property type="match status" value="1"/>
</dbReference>
<dbReference type="SUPFAM" id="SSF51011">
    <property type="entry name" value="Glycosyl hydrolase domain"/>
    <property type="match status" value="1"/>
</dbReference>
<dbReference type="EMBL" id="CP151503">
    <property type="protein sequence ID" value="WZN60528.1"/>
    <property type="molecule type" value="Genomic_DNA"/>
</dbReference>
<dbReference type="Proteomes" id="UP001472866">
    <property type="component" value="Chromosome 03"/>
</dbReference>
<feature type="domain" description="Glycoside hydrolase family 31 TIM barrel" evidence="13">
    <location>
        <begin position="336"/>
        <end position="668"/>
    </location>
</feature>
<name>A0AAX4P372_9CHLO</name>
<evidence type="ECO:0000256" key="2">
    <source>
        <dbReference type="ARBA" id="ARBA00004833"/>
    </source>
</evidence>
<organism evidence="16 17">
    <name type="scientific">Chloropicon roscoffensis</name>
    <dbReference type="NCBI Taxonomy" id="1461544"/>
    <lineage>
        <taxon>Eukaryota</taxon>
        <taxon>Viridiplantae</taxon>
        <taxon>Chlorophyta</taxon>
        <taxon>Chloropicophyceae</taxon>
        <taxon>Chloropicales</taxon>
        <taxon>Chloropicaceae</taxon>
        <taxon>Chloropicon</taxon>
    </lineage>
</organism>
<dbReference type="SUPFAM" id="SSF51445">
    <property type="entry name" value="(Trans)glycosidases"/>
    <property type="match status" value="1"/>
</dbReference>
<dbReference type="InterPro" id="IPR000322">
    <property type="entry name" value="Glyco_hydro_31_TIM"/>
</dbReference>
<dbReference type="AlphaFoldDB" id="A0AAX4P372"/>
<protein>
    <recommendedName>
        <fullName evidence="9">Glucosidase II subunit alpha</fullName>
    </recommendedName>
</protein>
<dbReference type="InterPro" id="IPR013780">
    <property type="entry name" value="Glyco_hydro_b"/>
</dbReference>
<proteinExistence type="inferred from homology"/>
<evidence type="ECO:0000256" key="1">
    <source>
        <dbReference type="ARBA" id="ARBA00004240"/>
    </source>
</evidence>
<evidence type="ECO:0000256" key="8">
    <source>
        <dbReference type="ARBA" id="ARBA00023295"/>
    </source>
</evidence>
<evidence type="ECO:0000259" key="14">
    <source>
        <dbReference type="Pfam" id="PF13802"/>
    </source>
</evidence>
<keyword evidence="5 10" id="KW-0378">Hydrolase</keyword>
<dbReference type="InterPro" id="IPR011013">
    <property type="entry name" value="Gal_mutarotase_sf_dom"/>
</dbReference>
<evidence type="ECO:0000313" key="16">
    <source>
        <dbReference type="EMBL" id="WZN60528.1"/>
    </source>
</evidence>
<feature type="domain" description="Glycoside hydrolase family 31 N-terminal" evidence="14">
    <location>
        <begin position="85"/>
        <end position="292"/>
    </location>
</feature>
<gene>
    <name evidence="16" type="ORF">HKI87_03g20620</name>
</gene>
<dbReference type="PANTHER" id="PTHR22762:SF54">
    <property type="entry name" value="BCDNA.GH04962"/>
    <property type="match status" value="1"/>
</dbReference>
<evidence type="ECO:0000259" key="13">
    <source>
        <dbReference type="Pfam" id="PF01055"/>
    </source>
</evidence>
<dbReference type="CDD" id="cd06603">
    <property type="entry name" value="GH31_GANC_GANAB_alpha"/>
    <property type="match status" value="1"/>
</dbReference>
<dbReference type="Gene3D" id="2.60.40.1760">
    <property type="entry name" value="glycosyl hydrolase (family 31)"/>
    <property type="match status" value="1"/>
</dbReference>
<feature type="chain" id="PRO_5043926481" description="Glucosidase II subunit alpha" evidence="12">
    <location>
        <begin position="23"/>
        <end position="902"/>
    </location>
</feature>
<evidence type="ECO:0000256" key="5">
    <source>
        <dbReference type="ARBA" id="ARBA00022801"/>
    </source>
</evidence>
<dbReference type="InterPro" id="IPR048395">
    <property type="entry name" value="Glyco_hydro_31_C"/>
</dbReference>
<evidence type="ECO:0000256" key="10">
    <source>
        <dbReference type="RuleBase" id="RU361185"/>
    </source>
</evidence>
<evidence type="ECO:0000259" key="15">
    <source>
        <dbReference type="Pfam" id="PF21365"/>
    </source>
</evidence>
<evidence type="ECO:0000256" key="6">
    <source>
        <dbReference type="ARBA" id="ARBA00022824"/>
    </source>
</evidence>
<keyword evidence="7" id="KW-0325">Glycoprotein</keyword>
<dbReference type="PANTHER" id="PTHR22762">
    <property type="entry name" value="ALPHA-GLUCOSIDASE"/>
    <property type="match status" value="1"/>
</dbReference>
<comment type="pathway">
    <text evidence="2">Glycan metabolism; N-glycan metabolism.</text>
</comment>
<reference evidence="16 17" key="1">
    <citation type="submission" date="2024-03" db="EMBL/GenBank/DDBJ databases">
        <title>Complete genome sequence of the green alga Chloropicon roscoffensis RCC1871.</title>
        <authorList>
            <person name="Lemieux C."/>
            <person name="Pombert J.-F."/>
            <person name="Otis C."/>
            <person name="Turmel M."/>
        </authorList>
    </citation>
    <scope>NUCLEOTIDE SEQUENCE [LARGE SCALE GENOMIC DNA]</scope>
    <source>
        <strain evidence="16 17">RCC1871</strain>
    </source>
</reference>
<keyword evidence="6" id="KW-0256">Endoplasmic reticulum</keyword>
<comment type="subcellular location">
    <subcellularLocation>
        <location evidence="1">Endoplasmic reticulum</location>
    </subcellularLocation>
</comment>
<dbReference type="GO" id="GO:0090599">
    <property type="term" value="F:alpha-glucosidase activity"/>
    <property type="evidence" value="ECO:0007669"/>
    <property type="project" value="TreeGrafter"/>
</dbReference>
<evidence type="ECO:0000256" key="3">
    <source>
        <dbReference type="ARBA" id="ARBA00007806"/>
    </source>
</evidence>
<accession>A0AAX4P372</accession>
<keyword evidence="8 10" id="KW-0326">Glycosidase</keyword>
<dbReference type="GO" id="GO:0005975">
    <property type="term" value="P:carbohydrate metabolic process"/>
    <property type="evidence" value="ECO:0007669"/>
    <property type="project" value="InterPro"/>
</dbReference>
<feature type="region of interest" description="Disordered" evidence="11">
    <location>
        <begin position="172"/>
        <end position="198"/>
    </location>
</feature>
<comment type="similarity">
    <text evidence="3 10">Belongs to the glycosyl hydrolase 31 family.</text>
</comment>
<feature type="domain" description="Glycosyl hydrolase family 31 C-terminal" evidence="15">
    <location>
        <begin position="676"/>
        <end position="765"/>
    </location>
</feature>
<evidence type="ECO:0000313" key="17">
    <source>
        <dbReference type="Proteomes" id="UP001472866"/>
    </source>
</evidence>
<feature type="signal peptide" evidence="12">
    <location>
        <begin position="1"/>
        <end position="22"/>
    </location>
</feature>
<dbReference type="InterPro" id="IPR017853">
    <property type="entry name" value="GH"/>
</dbReference>
<dbReference type="Pfam" id="PF13802">
    <property type="entry name" value="Gal_mutarotas_2"/>
    <property type="match status" value="1"/>
</dbReference>
<dbReference type="Gene3D" id="2.60.40.1180">
    <property type="entry name" value="Golgi alpha-mannosidase II"/>
    <property type="match status" value="2"/>
</dbReference>
<evidence type="ECO:0000256" key="11">
    <source>
        <dbReference type="SAM" id="MobiDB-lite"/>
    </source>
</evidence>
<keyword evidence="4 12" id="KW-0732">Signal</keyword>
<dbReference type="InterPro" id="IPR030458">
    <property type="entry name" value="Glyco_hydro_31_AS"/>
</dbReference>
<sequence length="902" mass="101564">MRSSGAIAVALSVLALLGQALAFKANEFKTCSQSSFCQRLRNVPPEHKFVLRSDTVAADETGFVTAKIAVVGESAEGLYHDDLDFALAAYGDGVVRLKVSQPGRFEVPEVLMDDLKQVPLVSVSKTGSQQTLEFLDSKVVLTFDPIKVEVYGNKKSTSPTVVFNENGLFDFERQRKPGGASGSESWPETFGSHSDSRPNGPMGLSIDVHFPGVSHVFGIPERATAFSLKPTKELSSKGHTLHEPYRLYNLDVFEYLHDHPFGLYGSIPFITAKKSGSTSGAFWLNAAEMYVDVRKGGEGTSTQWVSESGVVDLFFFVGPEPKDVTRQYAAMTGTTQMPQLFSLGYHQCRWNYKDEEDVASVDRNFDLHGIPCDVIWLDIEHTDGKRYMTWDKAHFPTPEKMQGALEEKGRKMVTIVDPHIKKDDSYPVFKEASGKGYFVKKKDGTDFDGWCWPGSSMYLDMLDPEIRKWWATLFVPQAYKGSTESLYIWNDMNEPSVFNGPEITMHKDNLHHGGVEHREVHNIYGYLYHMATADGLVYRGQKSKAKPSDRAFVLSRAFFSGTQRVGPIWTGDNTADWDHLRVSIPMCLTLGVSGLTFSGADVGGFFGNPDTELLTRWYQLGIFYPFFRAHAHIDTKRREPWVHGEETMSRIRSAIQLRYSLMPYLYTLFHQAHKDGTPVMRPIWYEFPNQEAAYSTQDAFLFGQALLVSPVLEPGAKSVRVSLPGDDLWYDLLGEDVHDAKVSPSVDVAVTMDSIPVHLRGGTIVPRRMRPRRNTKAMTHDPYTIVVALDKVQEARGSVYVDDGSSFDYKEKRKFLRSTFVFKHYRLENDVYHNGLYFSNASTMVEKIVVRGLTKKISAIDAGRMTIKYFECTQDKSGLWTLVIKKPGLSLTENWSLKMRGH</sequence>
<dbReference type="GO" id="GO:0006491">
    <property type="term" value="P:N-glycan processing"/>
    <property type="evidence" value="ECO:0007669"/>
    <property type="project" value="TreeGrafter"/>
</dbReference>
<dbReference type="InterPro" id="IPR025887">
    <property type="entry name" value="Glyco_hydro_31_N_dom"/>
</dbReference>
<dbReference type="PROSITE" id="PS00129">
    <property type="entry name" value="GLYCOSYL_HYDROL_F31_1"/>
    <property type="match status" value="1"/>
</dbReference>
<evidence type="ECO:0000256" key="9">
    <source>
        <dbReference type="ARBA" id="ARBA00042895"/>
    </source>
</evidence>
<dbReference type="SUPFAM" id="SSF74650">
    <property type="entry name" value="Galactose mutarotase-like"/>
    <property type="match status" value="1"/>
</dbReference>
<evidence type="ECO:0000256" key="4">
    <source>
        <dbReference type="ARBA" id="ARBA00022729"/>
    </source>
</evidence>
<evidence type="ECO:0000256" key="12">
    <source>
        <dbReference type="SAM" id="SignalP"/>
    </source>
</evidence>
<dbReference type="GO" id="GO:0005783">
    <property type="term" value="C:endoplasmic reticulum"/>
    <property type="evidence" value="ECO:0007669"/>
    <property type="project" value="UniProtKB-SubCell"/>
</dbReference>
<dbReference type="GO" id="GO:0030246">
    <property type="term" value="F:carbohydrate binding"/>
    <property type="evidence" value="ECO:0007669"/>
    <property type="project" value="InterPro"/>
</dbReference>
<keyword evidence="17" id="KW-1185">Reference proteome</keyword>
<dbReference type="Pfam" id="PF01055">
    <property type="entry name" value="Glyco_hydro_31_2nd"/>
    <property type="match status" value="1"/>
</dbReference>